<feature type="binding site" evidence="8">
    <location>
        <position position="96"/>
    </location>
    <ligand>
        <name>Mg(2+)</name>
        <dbReference type="ChEBI" id="CHEBI:18420"/>
        <label>1</label>
        <note>catalytic</note>
    </ligand>
</feature>
<dbReference type="Gene3D" id="3.40.190.80">
    <property type="match status" value="1"/>
</dbReference>
<comment type="cofactor">
    <cofactor evidence="2 8 9">
        <name>Mg(2+)</name>
        <dbReference type="ChEBI" id="CHEBI:18420"/>
    </cofactor>
</comment>
<dbReference type="eggNOG" id="KOG2951">
    <property type="taxonomic scope" value="Eukaryota"/>
</dbReference>
<dbReference type="GO" id="GO:0006021">
    <property type="term" value="P:inositol biosynthetic process"/>
    <property type="evidence" value="ECO:0007669"/>
    <property type="project" value="UniProtKB-UniPathway"/>
</dbReference>
<comment type="catalytic activity">
    <reaction evidence="1 9">
        <text>a myo-inositol phosphate + H2O = myo-inositol + phosphate</text>
        <dbReference type="Rhea" id="RHEA:24056"/>
        <dbReference type="ChEBI" id="CHEBI:15377"/>
        <dbReference type="ChEBI" id="CHEBI:17268"/>
        <dbReference type="ChEBI" id="CHEBI:43474"/>
        <dbReference type="ChEBI" id="CHEBI:84139"/>
        <dbReference type="EC" id="3.1.3.25"/>
    </reaction>
</comment>
<dbReference type="RefSeq" id="XP_014153684.1">
    <property type="nucleotide sequence ID" value="XM_014298209.1"/>
</dbReference>
<comment type="pathway">
    <text evidence="3 9">Polyol metabolism; myo-inositol biosynthesis; myo-inositol from D-glucose 6-phosphate: step 2/2.</text>
</comment>
<dbReference type="PANTHER" id="PTHR20854">
    <property type="entry name" value="INOSITOL MONOPHOSPHATASE"/>
    <property type="match status" value="1"/>
</dbReference>
<evidence type="ECO:0000313" key="10">
    <source>
        <dbReference type="EMBL" id="KNC79781.1"/>
    </source>
</evidence>
<feature type="binding site" evidence="8">
    <location>
        <position position="223"/>
    </location>
    <ligand>
        <name>Mg(2+)</name>
        <dbReference type="ChEBI" id="CHEBI:18420"/>
        <label>1</label>
        <note>catalytic</note>
    </ligand>
</feature>
<dbReference type="InterPro" id="IPR033942">
    <property type="entry name" value="IMPase"/>
</dbReference>
<evidence type="ECO:0000256" key="6">
    <source>
        <dbReference type="ARBA" id="ARBA00022801"/>
    </source>
</evidence>
<dbReference type="GO" id="GO:0007165">
    <property type="term" value="P:signal transduction"/>
    <property type="evidence" value="ECO:0007669"/>
    <property type="project" value="TreeGrafter"/>
</dbReference>
<gene>
    <name evidence="10" type="ORF">SARC_07837</name>
</gene>
<dbReference type="EMBL" id="KQ242246">
    <property type="protein sequence ID" value="KNC79782.1"/>
    <property type="molecule type" value="Genomic_DNA"/>
</dbReference>
<keyword evidence="11" id="KW-1185">Reference proteome</keyword>
<evidence type="ECO:0000256" key="1">
    <source>
        <dbReference type="ARBA" id="ARBA00001033"/>
    </source>
</evidence>
<dbReference type="RefSeq" id="XP_014153683.1">
    <property type="nucleotide sequence ID" value="XM_014298208.1"/>
</dbReference>
<evidence type="ECO:0000256" key="9">
    <source>
        <dbReference type="RuleBase" id="RU364068"/>
    </source>
</evidence>
<evidence type="ECO:0000256" key="7">
    <source>
        <dbReference type="ARBA" id="ARBA00022842"/>
    </source>
</evidence>
<dbReference type="Pfam" id="PF00459">
    <property type="entry name" value="Inositol_P"/>
    <property type="match status" value="1"/>
</dbReference>
<dbReference type="GO" id="GO:0046872">
    <property type="term" value="F:metal ion binding"/>
    <property type="evidence" value="ECO:0007669"/>
    <property type="project" value="UniProtKB-KW"/>
</dbReference>
<dbReference type="STRING" id="667725.A0A0L0FT85"/>
<feature type="binding site" evidence="8">
    <location>
        <position position="73"/>
    </location>
    <ligand>
        <name>Mg(2+)</name>
        <dbReference type="ChEBI" id="CHEBI:18420"/>
        <label>1</label>
        <note>catalytic</note>
    </ligand>
</feature>
<accession>A0A0L0FT85</accession>
<dbReference type="UniPathway" id="UPA00823">
    <property type="reaction ID" value="UER00788"/>
</dbReference>
<dbReference type="InterPro" id="IPR020550">
    <property type="entry name" value="Inositol_monophosphatase_CS"/>
</dbReference>
<keyword evidence="6 9" id="KW-0378">Hydrolase</keyword>
<dbReference type="EC" id="3.1.3.25" evidence="9"/>
<name>A0A0L0FT85_9EUKA</name>
<dbReference type="GO" id="GO:0046854">
    <property type="term" value="P:phosphatidylinositol phosphate biosynthetic process"/>
    <property type="evidence" value="ECO:0007669"/>
    <property type="project" value="InterPro"/>
</dbReference>
<dbReference type="GeneID" id="25908341"/>
<dbReference type="Gene3D" id="3.30.540.10">
    <property type="entry name" value="Fructose-1,6-Bisphosphatase, subunit A, domain 1"/>
    <property type="match status" value="1"/>
</dbReference>
<dbReference type="FunFam" id="3.40.190.80:FF:000002">
    <property type="entry name" value="Inositol-1-monophosphatase"/>
    <property type="match status" value="1"/>
</dbReference>
<protein>
    <recommendedName>
        <fullName evidence="9">Inositol-1-monophosphatase</fullName>
        <ecNumber evidence="9">3.1.3.25</ecNumber>
    </recommendedName>
</protein>
<dbReference type="SUPFAM" id="SSF56655">
    <property type="entry name" value="Carbohydrate phosphatase"/>
    <property type="match status" value="1"/>
</dbReference>
<dbReference type="EMBL" id="KQ242246">
    <property type="protein sequence ID" value="KNC79781.1"/>
    <property type="molecule type" value="Genomic_DNA"/>
</dbReference>
<proteinExistence type="inferred from homology"/>
<evidence type="ECO:0000256" key="5">
    <source>
        <dbReference type="ARBA" id="ARBA00022723"/>
    </source>
</evidence>
<dbReference type="PROSITE" id="PS00630">
    <property type="entry name" value="IMP_2"/>
    <property type="match status" value="1"/>
</dbReference>
<dbReference type="InterPro" id="IPR020583">
    <property type="entry name" value="Inositol_monoP_metal-BS"/>
</dbReference>
<evidence type="ECO:0000256" key="3">
    <source>
        <dbReference type="ARBA" id="ARBA00005152"/>
    </source>
</evidence>
<evidence type="ECO:0000313" key="11">
    <source>
        <dbReference type="Proteomes" id="UP000054560"/>
    </source>
</evidence>
<dbReference type="PROSITE" id="PS00629">
    <property type="entry name" value="IMP_1"/>
    <property type="match status" value="1"/>
</dbReference>
<sequence length="277" mass="30109">MTDLNEMQKYLSTAETVSRDAGKLINDAFQNHSKNVMTKDSSVDLVTVTDQQCEDLIKKTLLETYPDHKFIGEESTAAGAKNELTDLPTWIVDPLDGTTNFVHGFPYVSVCIGLTIKKKVVLGVVYAPILDEMYTAIRGQGATLNGTSLSVSKCTGLKNALVCTEIGSNRESPHIDIVRDNYYRMAVAPCHSVRSLGAAAMNMCMVAKGACDAYYEFGIHAWDYCAASIIVEEAGGYCCDTTGTELDLMARKIACGATPALMKEITDTLTDITMPRD</sequence>
<keyword evidence="7 8" id="KW-0460">Magnesium</keyword>
<dbReference type="FunFam" id="3.30.540.10:FF:000004">
    <property type="entry name" value="Inositol-1-monophosphatase"/>
    <property type="match status" value="1"/>
</dbReference>
<dbReference type="CDD" id="cd01639">
    <property type="entry name" value="IMPase"/>
    <property type="match status" value="1"/>
</dbReference>
<dbReference type="Proteomes" id="UP000054560">
    <property type="component" value="Unassembled WGS sequence"/>
</dbReference>
<dbReference type="AlphaFoldDB" id="A0A0L0FT85"/>
<feature type="binding site" evidence="8">
    <location>
        <position position="95"/>
    </location>
    <ligand>
        <name>Mg(2+)</name>
        <dbReference type="ChEBI" id="CHEBI:18420"/>
        <label>1</label>
        <note>catalytic</note>
    </ligand>
</feature>
<dbReference type="GO" id="GO:0008934">
    <property type="term" value="F:inositol monophosphate 1-phosphatase activity"/>
    <property type="evidence" value="ECO:0007669"/>
    <property type="project" value="InterPro"/>
</dbReference>
<dbReference type="InterPro" id="IPR000760">
    <property type="entry name" value="Inositol_monophosphatase-like"/>
</dbReference>
<organism evidence="10 11">
    <name type="scientific">Sphaeroforma arctica JP610</name>
    <dbReference type="NCBI Taxonomy" id="667725"/>
    <lineage>
        <taxon>Eukaryota</taxon>
        <taxon>Ichthyosporea</taxon>
        <taxon>Ichthyophonida</taxon>
        <taxon>Sphaeroforma</taxon>
    </lineage>
</organism>
<feature type="binding site" evidence="8">
    <location>
        <position position="93"/>
    </location>
    <ligand>
        <name>Mg(2+)</name>
        <dbReference type="ChEBI" id="CHEBI:18420"/>
        <label>2</label>
    </ligand>
</feature>
<evidence type="ECO:0000256" key="4">
    <source>
        <dbReference type="ARBA" id="ARBA00009759"/>
    </source>
</evidence>
<dbReference type="OrthoDB" id="10254945at2759"/>
<dbReference type="InterPro" id="IPR020552">
    <property type="entry name" value="Inositol_monoPase_Li-sen"/>
</dbReference>
<comment type="similarity">
    <text evidence="4 9">Belongs to the inositol monophosphatase superfamily.</text>
</comment>
<dbReference type="PRINTS" id="PR00377">
    <property type="entry name" value="IMPHPHTASES"/>
</dbReference>
<reference evidence="10 11" key="1">
    <citation type="submission" date="2011-02" db="EMBL/GenBank/DDBJ databases">
        <title>The Genome Sequence of Sphaeroforma arctica JP610.</title>
        <authorList>
            <consortium name="The Broad Institute Genome Sequencing Platform"/>
            <person name="Russ C."/>
            <person name="Cuomo C."/>
            <person name="Young S.K."/>
            <person name="Zeng Q."/>
            <person name="Gargeya S."/>
            <person name="Alvarado L."/>
            <person name="Berlin A."/>
            <person name="Chapman S.B."/>
            <person name="Chen Z."/>
            <person name="Freedman E."/>
            <person name="Gellesch M."/>
            <person name="Goldberg J."/>
            <person name="Griggs A."/>
            <person name="Gujja S."/>
            <person name="Heilman E."/>
            <person name="Heiman D."/>
            <person name="Howarth C."/>
            <person name="Mehta T."/>
            <person name="Neiman D."/>
            <person name="Pearson M."/>
            <person name="Roberts A."/>
            <person name="Saif S."/>
            <person name="Shea T."/>
            <person name="Shenoy N."/>
            <person name="Sisk P."/>
            <person name="Stolte C."/>
            <person name="Sykes S."/>
            <person name="White J."/>
            <person name="Yandava C."/>
            <person name="Burger G."/>
            <person name="Gray M.W."/>
            <person name="Holland P.W.H."/>
            <person name="King N."/>
            <person name="Lang F.B.F."/>
            <person name="Roger A.J."/>
            <person name="Ruiz-Trillo I."/>
            <person name="Haas B."/>
            <person name="Nusbaum C."/>
            <person name="Birren B."/>
        </authorList>
    </citation>
    <scope>NUCLEOTIDE SEQUENCE [LARGE SCALE GENOMIC DNA]</scope>
    <source>
        <strain evidence="10 11">JP610</strain>
    </source>
</reference>
<evidence type="ECO:0000256" key="2">
    <source>
        <dbReference type="ARBA" id="ARBA00001946"/>
    </source>
</evidence>
<dbReference type="PRINTS" id="PR00378">
    <property type="entry name" value="LIIMPHPHTASE"/>
</dbReference>
<keyword evidence="5 8" id="KW-0479">Metal-binding</keyword>
<dbReference type="PANTHER" id="PTHR20854:SF4">
    <property type="entry name" value="INOSITOL-1-MONOPHOSPHATASE-RELATED"/>
    <property type="match status" value="1"/>
</dbReference>
<evidence type="ECO:0000256" key="8">
    <source>
        <dbReference type="PIRSR" id="PIRSR600760-2"/>
    </source>
</evidence>